<reference evidence="1 2" key="1">
    <citation type="submission" date="2017-08" db="EMBL/GenBank/DDBJ databases">
        <title>Substantial Increase in Enzyme Production by Combined Drug-Resistance Mutations in Paenibacillus agaridevorans.</title>
        <authorList>
            <person name="Tanaka Y."/>
            <person name="Funane K."/>
            <person name="Hosaka T."/>
            <person name="Shiwa Y."/>
            <person name="Fujita N."/>
            <person name="Miyazaki T."/>
            <person name="Yoshikawa H."/>
            <person name="Murakami K."/>
            <person name="Kasahara K."/>
            <person name="Inaoka T."/>
            <person name="Hiraga Y."/>
            <person name="Ochi K."/>
        </authorList>
    </citation>
    <scope>NUCLEOTIDE SEQUENCE [LARGE SCALE GENOMIC DNA]</scope>
    <source>
        <strain evidence="1 2">T-3040</strain>
    </source>
</reference>
<dbReference type="PANTHER" id="PTHR43649">
    <property type="entry name" value="ARABINOSE-BINDING PROTEIN-RELATED"/>
    <property type="match status" value="1"/>
</dbReference>
<organism evidence="1 2">
    <name type="scientific">Paenibacillus agaridevorans</name>
    <dbReference type="NCBI Taxonomy" id="171404"/>
    <lineage>
        <taxon>Bacteria</taxon>
        <taxon>Bacillati</taxon>
        <taxon>Bacillota</taxon>
        <taxon>Bacilli</taxon>
        <taxon>Bacillales</taxon>
        <taxon>Paenibacillaceae</taxon>
        <taxon>Paenibacillus</taxon>
    </lineage>
</organism>
<dbReference type="AlphaFoldDB" id="A0A2R5EPB2"/>
<dbReference type="RefSeq" id="WP_108993468.1">
    <property type="nucleotide sequence ID" value="NZ_BDQX01000171.1"/>
</dbReference>
<dbReference type="InterPro" id="IPR006059">
    <property type="entry name" value="SBP"/>
</dbReference>
<protein>
    <recommendedName>
        <fullName evidence="3">ABC transporter substrate-binding protein</fullName>
    </recommendedName>
</protein>
<dbReference type="SUPFAM" id="SSF53850">
    <property type="entry name" value="Periplasmic binding protein-like II"/>
    <property type="match status" value="1"/>
</dbReference>
<dbReference type="Proteomes" id="UP000245202">
    <property type="component" value="Unassembled WGS sequence"/>
</dbReference>
<dbReference type="InterPro" id="IPR050490">
    <property type="entry name" value="Bact_solute-bd_prot1"/>
</dbReference>
<gene>
    <name evidence="1" type="ORF">PAT3040_03117</name>
</gene>
<evidence type="ECO:0000313" key="2">
    <source>
        <dbReference type="Proteomes" id="UP000245202"/>
    </source>
</evidence>
<sequence length="996" mass="113798">MRVRGLPRRIVMIAVIALCILLFIAWRALEGKPEVYPVLSEEEIQLTSKGAVQGDQGLVPYVQQLLSDTYKSQQPSNHASITVLATEFSSSSEEAKLSRRRDDEKLANVIDWRNGKGWIEWIVDVPQDGLYNLVIDYAPTDESFARIIRGIQIDGTYPFLEAKSIGLSRYWKDGQFPYERNSIGNEIRPVSEELMGWNAGKATDYSVSSEPLRFALTKGEHTIRMVGVAGTVSLYSLTLTTPEEIPSYESYISEGPPLTESDKWFQMFEAERFNRKSAVNVRTLSVSQSFTSPDPKGKLIYNGVGGETWKTAGDELEWEISVPESGHYAIDLKYFQGYVGDAVVYRTIMIDGKVPFQELLHYPFRPNRAYEIKSLADENEEPYLFYLTEGKHRLSMIADNSPIYPVVAALGEINASLTAIERDIRLISGNYGFGADQNLDTARVWEVTRYDPEMESKLRSVQQDIGRVRDYLLGLNQAATDPSSALDAAVNRIEKLVEDVDNIPNQIAAFAEIKTSINTWITTIENQSLRLDYIVVRNPRTDPKLKVPNTWDNIKYTASNFMRTFVQQYDTNEVNDEDALTIWVMRGRDYVDLLEVMIEREFTPNTGIEVNVNLIPNQNVLMMSTAAGDQPDLALGIAMETPVEFAMRGAAEDLSKYPGFDDVNNRFNSGLMRSYQYDGGVYGLPETQMYNMLFYRIDIFEQLKLEPPNTWEDVEAILPTLQENGMNFMYPKITLMQDNVLTSKPDFVMPYYQQGTEFFTADGMQPQLTSEEGLAAFKQWTAWFSKYNLPKDVPVFFNHFRDGDIPVGVGDLTMYVQLMTAAPELTGRWGMLPLPGVRQDDGTVERWASQLTTSAFMMEASDKKEEAWKFLEWWTSDEAQVQYGLDIESFAGIAYRWNTANSNALQNLLWTEEELNRLNEQNRWVKNLPYVPGYYFLARAMDFAWNDTIVSGDPPREALERAQLSLLREMERKQKEFGMLDYDLHITPYDEPYRRE</sequence>
<name>A0A2R5EPB2_9BACL</name>
<keyword evidence="2" id="KW-1185">Reference proteome</keyword>
<dbReference type="Gene3D" id="3.40.190.10">
    <property type="entry name" value="Periplasmic binding protein-like II"/>
    <property type="match status" value="1"/>
</dbReference>
<dbReference type="EMBL" id="BDQX01000171">
    <property type="protein sequence ID" value="GBG08530.1"/>
    <property type="molecule type" value="Genomic_DNA"/>
</dbReference>
<proteinExistence type="predicted"/>
<dbReference type="Pfam" id="PF01547">
    <property type="entry name" value="SBP_bac_1"/>
    <property type="match status" value="1"/>
</dbReference>
<accession>A0A2R5EPB2</accession>
<dbReference type="Gene3D" id="2.60.120.260">
    <property type="entry name" value="Galactose-binding domain-like"/>
    <property type="match status" value="2"/>
</dbReference>
<evidence type="ECO:0008006" key="3">
    <source>
        <dbReference type="Google" id="ProtNLM"/>
    </source>
</evidence>
<evidence type="ECO:0000313" key="1">
    <source>
        <dbReference type="EMBL" id="GBG08530.1"/>
    </source>
</evidence>
<dbReference type="PANTHER" id="PTHR43649:SF27">
    <property type="entry name" value="EXTRACELLULAR SOLUTE-BINDING PROTEIN FAMILY 1"/>
    <property type="match status" value="1"/>
</dbReference>
<comment type="caution">
    <text evidence="1">The sequence shown here is derived from an EMBL/GenBank/DDBJ whole genome shotgun (WGS) entry which is preliminary data.</text>
</comment>